<dbReference type="EMBL" id="JAZGSY010000104">
    <property type="protein sequence ID" value="KAL1840652.1"/>
    <property type="molecule type" value="Genomic_DNA"/>
</dbReference>
<evidence type="ECO:0000256" key="1">
    <source>
        <dbReference type="SAM" id="MobiDB-lite"/>
    </source>
</evidence>
<feature type="compositionally biased region" description="Polar residues" evidence="1">
    <location>
        <begin position="262"/>
        <end position="279"/>
    </location>
</feature>
<name>A0ABR3VG27_HUMIN</name>
<accession>A0ABR3VG27</accession>
<gene>
    <name evidence="3" type="ORF">VTJ49DRAFT_260</name>
</gene>
<evidence type="ECO:0000313" key="3">
    <source>
        <dbReference type="EMBL" id="KAL1840652.1"/>
    </source>
</evidence>
<feature type="compositionally biased region" description="Basic residues" evidence="1">
    <location>
        <begin position="380"/>
        <end position="398"/>
    </location>
</feature>
<feature type="compositionally biased region" description="Basic and acidic residues" evidence="1">
    <location>
        <begin position="471"/>
        <end position="492"/>
    </location>
</feature>
<evidence type="ECO:0000256" key="2">
    <source>
        <dbReference type="SAM" id="SignalP"/>
    </source>
</evidence>
<comment type="caution">
    <text evidence="3">The sequence shown here is derived from an EMBL/GenBank/DDBJ whole genome shotgun (WGS) entry which is preliminary data.</text>
</comment>
<keyword evidence="2" id="KW-0732">Signal</keyword>
<feature type="chain" id="PRO_5046972372" evidence="2">
    <location>
        <begin position="18"/>
        <end position="505"/>
    </location>
</feature>
<feature type="region of interest" description="Disordered" evidence="1">
    <location>
        <begin position="72"/>
        <end position="148"/>
    </location>
</feature>
<protein>
    <submittedName>
        <fullName evidence="3">Uncharacterized protein</fullName>
    </submittedName>
</protein>
<feature type="compositionally biased region" description="Low complexity" evidence="1">
    <location>
        <begin position="419"/>
        <end position="438"/>
    </location>
</feature>
<keyword evidence="4" id="KW-1185">Reference proteome</keyword>
<evidence type="ECO:0000313" key="4">
    <source>
        <dbReference type="Proteomes" id="UP001583172"/>
    </source>
</evidence>
<reference evidence="3 4" key="1">
    <citation type="journal article" date="2024" name="Commun. Biol.">
        <title>Comparative genomic analysis of thermophilic fungi reveals convergent evolutionary adaptations and gene losses.</title>
        <authorList>
            <person name="Steindorff A.S."/>
            <person name="Aguilar-Pontes M.V."/>
            <person name="Robinson A.J."/>
            <person name="Andreopoulos B."/>
            <person name="LaButti K."/>
            <person name="Kuo A."/>
            <person name="Mondo S."/>
            <person name="Riley R."/>
            <person name="Otillar R."/>
            <person name="Haridas S."/>
            <person name="Lipzen A."/>
            <person name="Grimwood J."/>
            <person name="Schmutz J."/>
            <person name="Clum A."/>
            <person name="Reid I.D."/>
            <person name="Moisan M.C."/>
            <person name="Butler G."/>
            <person name="Nguyen T.T.M."/>
            <person name="Dewar K."/>
            <person name="Conant G."/>
            <person name="Drula E."/>
            <person name="Henrissat B."/>
            <person name="Hansel C."/>
            <person name="Singer S."/>
            <person name="Hutchinson M.I."/>
            <person name="de Vries R.P."/>
            <person name="Natvig D.O."/>
            <person name="Powell A.J."/>
            <person name="Tsang A."/>
            <person name="Grigoriev I.V."/>
        </authorList>
    </citation>
    <scope>NUCLEOTIDE SEQUENCE [LARGE SCALE GENOMIC DNA]</scope>
    <source>
        <strain evidence="3 4">CBS 620.91</strain>
    </source>
</reference>
<feature type="signal peptide" evidence="2">
    <location>
        <begin position="1"/>
        <end position="17"/>
    </location>
</feature>
<organism evidence="3 4">
    <name type="scientific">Humicola insolens</name>
    <name type="common">Soft-rot fungus</name>
    <dbReference type="NCBI Taxonomy" id="85995"/>
    <lineage>
        <taxon>Eukaryota</taxon>
        <taxon>Fungi</taxon>
        <taxon>Dikarya</taxon>
        <taxon>Ascomycota</taxon>
        <taxon>Pezizomycotina</taxon>
        <taxon>Sordariomycetes</taxon>
        <taxon>Sordariomycetidae</taxon>
        <taxon>Sordariales</taxon>
        <taxon>Chaetomiaceae</taxon>
        <taxon>Mycothermus</taxon>
    </lineage>
</organism>
<feature type="compositionally biased region" description="Basic and acidic residues" evidence="1">
    <location>
        <begin position="451"/>
        <end position="460"/>
    </location>
</feature>
<feature type="region of interest" description="Disordered" evidence="1">
    <location>
        <begin position="246"/>
        <end position="505"/>
    </location>
</feature>
<dbReference type="Proteomes" id="UP001583172">
    <property type="component" value="Unassembled WGS sequence"/>
</dbReference>
<proteinExistence type="predicted"/>
<sequence length="505" mass="55196">MTYIGALQSALFYFLACTPCYEVVSRQKTKKQAKKEKRMHERIVMEQPHLYRHPDPFHTNPYWAEEIRMGPSLPRKRKGSDPLSKTLSQRRLTAVSRDGRPSIATTDSSFVLASPRPSYSPPHAGLGSAPTVVPEEEPTSPTLSKTASIGTTTTDWNVKRYQREDEELWGSTTTGTGHKLMDAIKHAGTSAGRYMESKLGGRAPVVTDEDRYNFYFTPRNPPVNDYHPPVVSSKPANKDALRWMLQPPPPAKVMEGKVPVTRSASGVSSASRKTAMSASTRDRSGSARSRRPGTSHSSVTAAAAAEQRRRRADSYDVGDDCFEDPRPSRPSVARTRSRLSSTTARTRSRRSTAATWRSQPTSSSDSEDEPKEMATALAPRRPHQQQRPPRRVSHRRRGGINTDSSDTTEDEGVCVASMSGSGLTSSSGSLPTLPAAASRKARLPTIMSSGCDERMSEGVDKNSPPLSQDHGAGEEKAPKLKDNGVKSLEQPRHQTVAPIPVPTAA</sequence>
<feature type="compositionally biased region" description="Low complexity" evidence="1">
    <location>
        <begin position="338"/>
        <end position="358"/>
    </location>
</feature>